<dbReference type="SUPFAM" id="SSF51445">
    <property type="entry name" value="(Trans)glycosidases"/>
    <property type="match status" value="1"/>
</dbReference>
<protein>
    <submittedName>
        <fullName evidence="2">Uncharacterized protein</fullName>
    </submittedName>
</protein>
<dbReference type="AlphaFoldDB" id="A0A4Q7N350"/>
<evidence type="ECO:0000313" key="3">
    <source>
        <dbReference type="Proteomes" id="UP000293874"/>
    </source>
</evidence>
<dbReference type="InterPro" id="IPR017853">
    <property type="entry name" value="GH"/>
</dbReference>
<keyword evidence="1" id="KW-0732">Signal</keyword>
<gene>
    <name evidence="2" type="ORF">EV199_0417</name>
</gene>
<feature type="signal peptide" evidence="1">
    <location>
        <begin position="1"/>
        <end position="20"/>
    </location>
</feature>
<comment type="caution">
    <text evidence="2">The sequence shown here is derived from an EMBL/GenBank/DDBJ whole genome shotgun (WGS) entry which is preliminary data.</text>
</comment>
<evidence type="ECO:0000256" key="1">
    <source>
        <dbReference type="SAM" id="SignalP"/>
    </source>
</evidence>
<organism evidence="2 3">
    <name type="scientific">Pseudobacter ginsenosidimutans</name>
    <dbReference type="NCBI Taxonomy" id="661488"/>
    <lineage>
        <taxon>Bacteria</taxon>
        <taxon>Pseudomonadati</taxon>
        <taxon>Bacteroidota</taxon>
        <taxon>Chitinophagia</taxon>
        <taxon>Chitinophagales</taxon>
        <taxon>Chitinophagaceae</taxon>
        <taxon>Pseudobacter</taxon>
    </lineage>
</organism>
<evidence type="ECO:0000313" key="2">
    <source>
        <dbReference type="EMBL" id="RZS74568.1"/>
    </source>
</evidence>
<proteinExistence type="predicted"/>
<accession>A0A4Q7N350</accession>
<dbReference type="Proteomes" id="UP000293874">
    <property type="component" value="Unassembled WGS sequence"/>
</dbReference>
<reference evidence="2 3" key="1">
    <citation type="submission" date="2019-02" db="EMBL/GenBank/DDBJ databases">
        <title>Genomic Encyclopedia of Type Strains, Phase IV (KMG-IV): sequencing the most valuable type-strain genomes for metagenomic binning, comparative biology and taxonomic classification.</title>
        <authorList>
            <person name="Goeker M."/>
        </authorList>
    </citation>
    <scope>NUCLEOTIDE SEQUENCE [LARGE SCALE GENOMIC DNA]</scope>
    <source>
        <strain evidence="2 3">DSM 18116</strain>
    </source>
</reference>
<sequence>MKRFCICFLLLFCIVLIGKAQGTSGFTIRGVLPWHNFLSGPSAWNLEDYRQYLDTCAKAGINFIGFHNYTGGGERYATYVEPMIKMQYRGLTPAASFDNSLTARWGYYPMKMQDYAFGTAGAFKLPAGVEAFGADCSILSRTTEEHYTNTQALMQQVLQLAHERGMQFAMGFEFGVLPPEFFSLQDGQSGFYWPGEANMIPDPTHPLSIQLLYAAIDNILETYKGVDWIWLWLNEHSFMGVDPARALQQPSFRAIYDQNISLFANEGADEKTKFIGVWSLQYLRLAKEYLQRKAPDVKLMLGGWGGGNQLPLLLKGLNKGLPKDIAFSCLNPDLGKSPQPAFLAEISKNRVVMAIPWLEGDHQLWHYQPRVQLMKEHVQLAGRQGLQGVAAIHWRTKETAFTLRSFARFAKDAGDLAALPALYFEYLTETCGPLAAHTLTPFFVEMDTLACQRGSLSPEYYAYTPQWGALNLQERARMQKLIVNLESLLQKVREPAYRRELEWFRSTFRFELLLDETGRCLEPAYRLRAKYLQSGGKPVDPAALQSARQQFEKAPVEQLFKTFAAKQQSRGELGILSSLNQKLWTEYLSLQTFLQKMN</sequence>
<dbReference type="RefSeq" id="WP_130539025.1">
    <property type="nucleotide sequence ID" value="NZ_SGXA01000001.1"/>
</dbReference>
<name>A0A4Q7N350_9BACT</name>
<dbReference type="EMBL" id="SGXA01000001">
    <property type="protein sequence ID" value="RZS74568.1"/>
    <property type="molecule type" value="Genomic_DNA"/>
</dbReference>
<keyword evidence="3" id="KW-1185">Reference proteome</keyword>
<feature type="chain" id="PRO_5021004209" evidence="1">
    <location>
        <begin position="21"/>
        <end position="598"/>
    </location>
</feature>